<dbReference type="GeneID" id="87830073"/>
<feature type="region of interest" description="Disordered" evidence="1">
    <location>
        <begin position="748"/>
        <end position="767"/>
    </location>
</feature>
<proteinExistence type="predicted"/>
<feature type="compositionally biased region" description="Basic and acidic residues" evidence="1">
    <location>
        <begin position="1264"/>
        <end position="1273"/>
    </location>
</feature>
<dbReference type="EMBL" id="MU853232">
    <property type="protein sequence ID" value="KAK4121914.1"/>
    <property type="molecule type" value="Genomic_DNA"/>
</dbReference>
<reference evidence="2" key="2">
    <citation type="submission" date="2023-05" db="EMBL/GenBank/DDBJ databases">
        <authorList>
            <consortium name="Lawrence Berkeley National Laboratory"/>
            <person name="Steindorff A."/>
            <person name="Hensen N."/>
            <person name="Bonometti L."/>
            <person name="Westerberg I."/>
            <person name="Brannstrom I.O."/>
            <person name="Guillou S."/>
            <person name="Cros-Aarteil S."/>
            <person name="Calhoun S."/>
            <person name="Haridas S."/>
            <person name="Kuo A."/>
            <person name="Mondo S."/>
            <person name="Pangilinan J."/>
            <person name="Riley R."/>
            <person name="Labutti K."/>
            <person name="Andreopoulos B."/>
            <person name="Lipzen A."/>
            <person name="Chen C."/>
            <person name="Yanf M."/>
            <person name="Daum C."/>
            <person name="Ng V."/>
            <person name="Clum A."/>
            <person name="Ohm R."/>
            <person name="Martin F."/>
            <person name="Silar P."/>
            <person name="Natvig D."/>
            <person name="Lalanne C."/>
            <person name="Gautier V."/>
            <person name="Ament-Velasquez S.L."/>
            <person name="Kruys A."/>
            <person name="Hutchinson M.I."/>
            <person name="Powell A.J."/>
            <person name="Barry K."/>
            <person name="Miller A.N."/>
            <person name="Grigoriev I.V."/>
            <person name="Debuchy R."/>
            <person name="Gladieux P."/>
            <person name="Thoren M.H."/>
            <person name="Johannesson H."/>
        </authorList>
    </citation>
    <scope>NUCLEOTIDE SEQUENCE</scope>
    <source>
        <strain evidence="2">CBS 731.68</strain>
    </source>
</reference>
<feature type="compositionally biased region" description="Basic and acidic residues" evidence="1">
    <location>
        <begin position="918"/>
        <end position="932"/>
    </location>
</feature>
<feature type="region of interest" description="Disordered" evidence="1">
    <location>
        <begin position="1141"/>
        <end position="1176"/>
    </location>
</feature>
<keyword evidence="3" id="KW-1185">Reference proteome</keyword>
<organism evidence="2 3">
    <name type="scientific">Parathielavia appendiculata</name>
    <dbReference type="NCBI Taxonomy" id="2587402"/>
    <lineage>
        <taxon>Eukaryota</taxon>
        <taxon>Fungi</taxon>
        <taxon>Dikarya</taxon>
        <taxon>Ascomycota</taxon>
        <taxon>Pezizomycotina</taxon>
        <taxon>Sordariomycetes</taxon>
        <taxon>Sordariomycetidae</taxon>
        <taxon>Sordariales</taxon>
        <taxon>Chaetomiaceae</taxon>
        <taxon>Parathielavia</taxon>
    </lineage>
</organism>
<comment type="caution">
    <text evidence="2">The sequence shown here is derived from an EMBL/GenBank/DDBJ whole genome shotgun (WGS) entry which is preliminary data.</text>
</comment>
<feature type="compositionally biased region" description="Low complexity" evidence="1">
    <location>
        <begin position="101"/>
        <end position="121"/>
    </location>
</feature>
<feature type="compositionally biased region" description="Low complexity" evidence="1">
    <location>
        <begin position="37"/>
        <end position="52"/>
    </location>
</feature>
<feature type="compositionally biased region" description="Acidic residues" evidence="1">
    <location>
        <begin position="943"/>
        <end position="958"/>
    </location>
</feature>
<evidence type="ECO:0000313" key="2">
    <source>
        <dbReference type="EMBL" id="KAK4121914.1"/>
    </source>
</evidence>
<reference evidence="2" key="1">
    <citation type="journal article" date="2023" name="Mol. Phylogenet. Evol.">
        <title>Genome-scale phylogeny and comparative genomics of the fungal order Sordariales.</title>
        <authorList>
            <person name="Hensen N."/>
            <person name="Bonometti L."/>
            <person name="Westerberg I."/>
            <person name="Brannstrom I.O."/>
            <person name="Guillou S."/>
            <person name="Cros-Aarteil S."/>
            <person name="Calhoun S."/>
            <person name="Haridas S."/>
            <person name="Kuo A."/>
            <person name="Mondo S."/>
            <person name="Pangilinan J."/>
            <person name="Riley R."/>
            <person name="LaButti K."/>
            <person name="Andreopoulos B."/>
            <person name="Lipzen A."/>
            <person name="Chen C."/>
            <person name="Yan M."/>
            <person name="Daum C."/>
            <person name="Ng V."/>
            <person name="Clum A."/>
            <person name="Steindorff A."/>
            <person name="Ohm R.A."/>
            <person name="Martin F."/>
            <person name="Silar P."/>
            <person name="Natvig D.O."/>
            <person name="Lalanne C."/>
            <person name="Gautier V."/>
            <person name="Ament-Velasquez S.L."/>
            <person name="Kruys A."/>
            <person name="Hutchinson M.I."/>
            <person name="Powell A.J."/>
            <person name="Barry K."/>
            <person name="Miller A.N."/>
            <person name="Grigoriev I.V."/>
            <person name="Debuchy R."/>
            <person name="Gladieux P."/>
            <person name="Hiltunen Thoren M."/>
            <person name="Johannesson H."/>
        </authorList>
    </citation>
    <scope>NUCLEOTIDE SEQUENCE</scope>
    <source>
        <strain evidence="2">CBS 731.68</strain>
    </source>
</reference>
<feature type="region of interest" description="Disordered" evidence="1">
    <location>
        <begin position="339"/>
        <end position="375"/>
    </location>
</feature>
<feature type="region of interest" description="Disordered" evidence="1">
    <location>
        <begin position="86"/>
        <end position="121"/>
    </location>
</feature>
<feature type="compositionally biased region" description="Low complexity" evidence="1">
    <location>
        <begin position="1151"/>
        <end position="1165"/>
    </location>
</feature>
<feature type="region of interest" description="Disordered" evidence="1">
    <location>
        <begin position="590"/>
        <end position="617"/>
    </location>
</feature>
<feature type="compositionally biased region" description="Low complexity" evidence="1">
    <location>
        <begin position="162"/>
        <end position="173"/>
    </location>
</feature>
<feature type="compositionally biased region" description="Polar residues" evidence="1">
    <location>
        <begin position="360"/>
        <end position="375"/>
    </location>
</feature>
<feature type="region of interest" description="Disordered" evidence="1">
    <location>
        <begin position="1"/>
        <end position="52"/>
    </location>
</feature>
<feature type="region of interest" description="Disordered" evidence="1">
    <location>
        <begin position="238"/>
        <end position="309"/>
    </location>
</feature>
<evidence type="ECO:0000313" key="3">
    <source>
        <dbReference type="Proteomes" id="UP001302602"/>
    </source>
</evidence>
<feature type="region of interest" description="Disordered" evidence="1">
    <location>
        <begin position="827"/>
        <end position="965"/>
    </location>
</feature>
<evidence type="ECO:0000256" key="1">
    <source>
        <dbReference type="SAM" id="MobiDB-lite"/>
    </source>
</evidence>
<feature type="compositionally biased region" description="Polar residues" evidence="1">
    <location>
        <begin position="1"/>
        <end position="10"/>
    </location>
</feature>
<feature type="compositionally biased region" description="Polar residues" evidence="1">
    <location>
        <begin position="254"/>
        <end position="269"/>
    </location>
</feature>
<feature type="region of interest" description="Disordered" evidence="1">
    <location>
        <begin position="1209"/>
        <end position="1285"/>
    </location>
</feature>
<feature type="compositionally biased region" description="Pro residues" evidence="1">
    <location>
        <begin position="605"/>
        <end position="615"/>
    </location>
</feature>
<sequence>MAMRSNTIDQADQPGVGSLAETPDPVPESASPLSPISPVTATTVASPASASSPLPSLALAEQAFTPLSIDTSDFFSSKKSPAAFETDRLLSTSRSIENMRRNGNLSRSSSNSTAPAPSASSTLVRAKVESFEALHAATSTATLGYELLRTKSASQRSAGLVSPPRTLSPSPSFSRPPSPAGKATARDASLASDDLGAIGDKDCVTTQVENNTVPQTAAATPNPGPSAPVLYLSHAHNVPDLSPSTAHHSPPSTVVANTTLVRPTPSATQPERRSRAISNPTRQPILHASSSASPSLSHPTPDPNKLSKAGNFLGNIAALEATAERLSMTSSIEEAIREEHNELKRSESRRSSILRVRAASTASETGSVHGQSQLSVASRQNSILGINNAARTGGYSPGGFVMSPHHSMSAASGRLRSGSKASSTGMPLQISDDPKMPGSLADIEHAQEFRFLPRHGPGKASTRSVASKLSLVQIAELEDPTALTQAVLDEADRAGSGGIQDDEDAIRTSALQFIEAEFADATPLAQPALDHRFHDKAATRLQLHQPDEYVPYGTHHANPERPTTSGSGMTFEQAQAAFGDFDGVHCDPDAGHFVSQPEPERHATPPQPHPAPAPRPTTYIDPATGQQMFYYPAPVPAMLNLPPKLSKKPKAAGPSARRAQIISTLPPKAPQESKMWLPDPTEALRSNTDDAPFMGDLLGREGRASMDPTPHAVGMEGRPDYLVHTRHPSEASTIHPAPEQREIRRPQRLTEVDNRKSRPLPADGFPPQLRASAFFDLPSEAPKIEVKDGSAMDTLDSLLDASAAAPVSAFTDHVFAGKLGAEVYGPEKKKKPKSKAAAAAVSAPEEKATKRRTLVKRSSSGNLLEPNVPDKPRRKTLVKRNSNANLLDPNSEKKRASRFSLFGAKRADDDSDDEGDSDRDGSARRSVDEDARSGSGSPNQLTPDDDEETEEEAEEEEPVYQGPPTTLLAELQLRKQQNKMRTRPLQQAYPDGMRSTLLELDAVAEVERKARHGKRVTLAWEDPAAVPRQEEEEDEEVPLGMLYAAKATGAGNRSTMDISALMSEVHRPLGLMERREIEENEPLSRRRDRLQGKVVDQLPTSLTVLQQRMSHMPPAPGVAPGLGLRSQSRLTLPLHAAVGSSRAGSMLGSRPGSAAGNNNNNPNNAEDSDSEVEGETLAARKARLAAENPLPPPRPVSGAFSAELLREFKPDDDEEAKNKTAANNPMHARSTSRDTNASGKVSGAVPDVPEEEETLGQRRRRLQREREAREREMAFSSLTSPGLGNTLGPAPAVGGMNVSATIRPVTSASRGPVGMADVLSQQRSSTMMGMTMTMDPREQERLRREAEATRYQRDMDMKMAAMRQQMPTSLTAPAVGPRTGGYMGGRFNDGVGGPGGVSSGLGYGNPAMLGAGLNAGVMPQQQRASTLLGGGLQGGMPIPMGMEMGTYGGSTPNLGMYGNGVGAAGMGVNAAGYGMPGGGGGGPGHMDMVERWRQGVMP</sequence>
<name>A0AAN6Z2S2_9PEZI</name>
<accession>A0AAN6Z2S2</accession>
<feature type="compositionally biased region" description="Low complexity" evidence="1">
    <location>
        <begin position="286"/>
        <end position="299"/>
    </location>
</feature>
<gene>
    <name evidence="2" type="ORF">N657DRAFT_647415</name>
</gene>
<feature type="compositionally biased region" description="Low complexity" evidence="1">
    <location>
        <begin position="242"/>
        <end position="253"/>
    </location>
</feature>
<dbReference type="RefSeq" id="XP_062645685.1">
    <property type="nucleotide sequence ID" value="XM_062793304.1"/>
</dbReference>
<feature type="region of interest" description="Disordered" evidence="1">
    <location>
        <begin position="397"/>
        <end position="433"/>
    </location>
</feature>
<protein>
    <submittedName>
        <fullName evidence="2">Uncharacterized protein</fullName>
    </submittedName>
</protein>
<dbReference type="Proteomes" id="UP001302602">
    <property type="component" value="Unassembled WGS sequence"/>
</dbReference>
<feature type="region of interest" description="Disordered" evidence="1">
    <location>
        <begin position="154"/>
        <end position="188"/>
    </location>
</feature>
<feature type="compositionally biased region" description="Basic and acidic residues" evidence="1">
    <location>
        <begin position="339"/>
        <end position="350"/>
    </location>
</feature>